<proteinExistence type="predicted"/>
<gene>
    <name evidence="3" type="ORF">ENSA5_34180</name>
</gene>
<evidence type="ECO:0000259" key="2">
    <source>
        <dbReference type="Pfam" id="PF13485"/>
    </source>
</evidence>
<dbReference type="EMBL" id="PVNK01000158">
    <property type="protein sequence ID" value="PRP97426.1"/>
    <property type="molecule type" value="Genomic_DNA"/>
</dbReference>
<dbReference type="Gene3D" id="1.25.40.10">
    <property type="entry name" value="Tetratricopeptide repeat domain"/>
    <property type="match status" value="1"/>
</dbReference>
<dbReference type="InterPro" id="IPR011990">
    <property type="entry name" value="TPR-like_helical_dom_sf"/>
</dbReference>
<dbReference type="OrthoDB" id="5483566at2"/>
<feature type="region of interest" description="Disordered" evidence="1">
    <location>
        <begin position="404"/>
        <end position="447"/>
    </location>
</feature>
<feature type="compositionally biased region" description="Low complexity" evidence="1">
    <location>
        <begin position="35"/>
        <end position="58"/>
    </location>
</feature>
<dbReference type="Proteomes" id="UP000237968">
    <property type="component" value="Unassembled WGS sequence"/>
</dbReference>
<feature type="domain" description="Peptidase MA-like" evidence="2">
    <location>
        <begin position="195"/>
        <end position="400"/>
    </location>
</feature>
<dbReference type="AlphaFoldDB" id="A0A2S9XX34"/>
<comment type="caution">
    <text evidence="3">The sequence shown here is derived from an EMBL/GenBank/DDBJ whole genome shotgun (WGS) entry which is preliminary data.</text>
</comment>
<dbReference type="RefSeq" id="WP_106392769.1">
    <property type="nucleotide sequence ID" value="NZ_PVNK01000158.1"/>
</dbReference>
<name>A0A2S9XX34_9BACT</name>
<evidence type="ECO:0000256" key="1">
    <source>
        <dbReference type="SAM" id="MobiDB-lite"/>
    </source>
</evidence>
<dbReference type="InterPro" id="IPR039568">
    <property type="entry name" value="Peptidase_MA-like_dom"/>
</dbReference>
<dbReference type="SUPFAM" id="SSF48452">
    <property type="entry name" value="TPR-like"/>
    <property type="match status" value="1"/>
</dbReference>
<organism evidence="3 4">
    <name type="scientific">Enhygromyxa salina</name>
    <dbReference type="NCBI Taxonomy" id="215803"/>
    <lineage>
        <taxon>Bacteria</taxon>
        <taxon>Pseudomonadati</taxon>
        <taxon>Myxococcota</taxon>
        <taxon>Polyangia</taxon>
        <taxon>Nannocystales</taxon>
        <taxon>Nannocystaceae</taxon>
        <taxon>Enhygromyxa</taxon>
    </lineage>
</organism>
<dbReference type="Pfam" id="PF13485">
    <property type="entry name" value="Peptidase_MA_2"/>
    <property type="match status" value="1"/>
</dbReference>
<evidence type="ECO:0000313" key="3">
    <source>
        <dbReference type="EMBL" id="PRP97426.1"/>
    </source>
</evidence>
<reference evidence="3 4" key="1">
    <citation type="submission" date="2018-03" db="EMBL/GenBank/DDBJ databases">
        <title>Draft Genome Sequences of the Obligatory Marine Myxobacteria Enhygromyxa salina SWB005.</title>
        <authorList>
            <person name="Poehlein A."/>
            <person name="Moghaddam J.A."/>
            <person name="Harms H."/>
            <person name="Alanjari M."/>
            <person name="Koenig G.M."/>
            <person name="Daniel R."/>
            <person name="Schaeberle T.F."/>
        </authorList>
    </citation>
    <scope>NUCLEOTIDE SEQUENCE [LARGE SCALE GENOMIC DNA]</scope>
    <source>
        <strain evidence="3 4">SWB005</strain>
    </source>
</reference>
<accession>A0A2S9XX34</accession>
<dbReference type="SUPFAM" id="SSF55486">
    <property type="entry name" value="Metalloproteases ('zincins'), catalytic domain"/>
    <property type="match status" value="1"/>
</dbReference>
<feature type="region of interest" description="Disordered" evidence="1">
    <location>
        <begin position="35"/>
        <end position="72"/>
    </location>
</feature>
<protein>
    <recommendedName>
        <fullName evidence="2">Peptidase MA-like domain-containing protein</fullName>
    </recommendedName>
</protein>
<sequence length="583" mass="63160">MSADHDPRLLPTGRALARRGALALTLALLVVGRGAEQPAEAAPPSSGPASEPATKSPVQSPPSQAPAPQLSPSFDSFMASVETWHLAEAQRRRDAISDSRERELATGILAIYEARYPEAESALAGVVAGIEDPSRDPIGGRAAHYLDIARGAQLALGEATTIRSDDGRFEAAFVDPRDELLAPYLFEAMASAYDALGDDVGVRPEHPIRFEIYDEPGKLALVTPLTLDNIYTTGTVGICKYRRIMMISPRVMVYGYGWLDTAVHEYVHYLVTMRTNNAAPVWMQEGLAKLMETRWRDEGGPDPRLAPPLRRLLHDAIAADELVTLEQMHPSVAMLPSQELAALAYAEAETMLGLLEEQRGAEGLAAMLDDVAGGVDAKQAFADAWGDEFEVFFAHWKKTMRERTAGATDGSVSGLSPRFRDDEAEAEAEANASPSQDPSLHGDVFSHLGGGRARKHARLGVLLTLRGHIEAAVLEYEKARAVDRSVRKDPKLARRLGELYLELGRPSDALPLLSLAGEDEPDNANIAAAEARARRLTGDDEGARAALDRALRQNPFIPGIHCDLAKLAPNEAVAARERELCME</sequence>
<keyword evidence="4" id="KW-1185">Reference proteome</keyword>
<evidence type="ECO:0000313" key="4">
    <source>
        <dbReference type="Proteomes" id="UP000237968"/>
    </source>
</evidence>